<dbReference type="Gene3D" id="3.30.1540.10">
    <property type="entry name" value="formyl-coa transferase, domain 3"/>
    <property type="match status" value="1"/>
</dbReference>
<dbReference type="PANTHER" id="PTHR48228:SF5">
    <property type="entry name" value="ALPHA-METHYLACYL-COA RACEMASE"/>
    <property type="match status" value="1"/>
</dbReference>
<keyword evidence="1" id="KW-0808">Transferase</keyword>
<dbReference type="InterPro" id="IPR023606">
    <property type="entry name" value="CoA-Trfase_III_dom_1_sf"/>
</dbReference>
<name>A0AA43B197_9BURK</name>
<dbReference type="Proteomes" id="UP001161276">
    <property type="component" value="Unassembled WGS sequence"/>
</dbReference>
<proteinExistence type="predicted"/>
<dbReference type="EMBL" id="JAOCKG010000006">
    <property type="protein sequence ID" value="MDH2051873.1"/>
    <property type="molecule type" value="Genomic_DNA"/>
</dbReference>
<evidence type="ECO:0000313" key="1">
    <source>
        <dbReference type="EMBL" id="MDH2051873.1"/>
    </source>
</evidence>
<dbReference type="InterPro" id="IPR044855">
    <property type="entry name" value="CoA-Trfase_III_dom3_sf"/>
</dbReference>
<dbReference type="Gene3D" id="3.40.50.10540">
    <property type="entry name" value="Crotonobetainyl-coa:carnitine coa-transferase, domain 1"/>
    <property type="match status" value="1"/>
</dbReference>
<organism evidence="1 2">
    <name type="scientific">Achromobacter marplatensis</name>
    <dbReference type="NCBI Taxonomy" id="470868"/>
    <lineage>
        <taxon>Bacteria</taxon>
        <taxon>Pseudomonadati</taxon>
        <taxon>Pseudomonadota</taxon>
        <taxon>Betaproteobacteria</taxon>
        <taxon>Burkholderiales</taxon>
        <taxon>Alcaligenaceae</taxon>
        <taxon>Achromobacter</taxon>
    </lineage>
</organism>
<dbReference type="InterPro" id="IPR050509">
    <property type="entry name" value="CoA-transferase_III"/>
</dbReference>
<comment type="caution">
    <text evidence="1">The sequence shown here is derived from an EMBL/GenBank/DDBJ whole genome shotgun (WGS) entry which is preliminary data.</text>
</comment>
<accession>A0AA43B197</accession>
<dbReference type="Pfam" id="PF02515">
    <property type="entry name" value="CoA_transf_3"/>
    <property type="match status" value="1"/>
</dbReference>
<dbReference type="SUPFAM" id="SSF89796">
    <property type="entry name" value="CoA-transferase family III (CaiB/BaiF)"/>
    <property type="match status" value="1"/>
</dbReference>
<dbReference type="GO" id="GO:0016740">
    <property type="term" value="F:transferase activity"/>
    <property type="evidence" value="ECO:0007669"/>
    <property type="project" value="UniProtKB-KW"/>
</dbReference>
<sequence length="378" mass="40136">MDMAGPLSGFTVVEMAGIGPGPFCAMMLADMGADVIRIDRLTPGFLGGGGTVIDRGRRTIALDLKQPGAADIVLRLLDKADALLEGFRPGVMERLGLGPDECLARNPRLVYGRMTGWGQDGPLAQSAGHDLNYIAITGALHAMGHAELPPAPPLHLVGDMGGGAMMLAFGVLCGLLEAGRTGRGQVVDAAICDGASLLASAYHGKLQNGGWVNQRQSNMLDGGAHFYGCYTCADGKYVSIGAIEPQFYRLLLERCGIDDPDFQQQWDRAQWPQLRAKLAGIIAGKTREQWCLLLEGTDACFAPVLDFEEAPRHPHHQARGSFVESGGTLCPAPAPRLSRTPGQARAVPTPGEHTEELLAELGLAQTEIQALRERGAIA</sequence>
<dbReference type="InterPro" id="IPR003673">
    <property type="entry name" value="CoA-Trfase_fam_III"/>
</dbReference>
<dbReference type="AlphaFoldDB" id="A0AA43B197"/>
<dbReference type="PANTHER" id="PTHR48228">
    <property type="entry name" value="SUCCINYL-COA--D-CITRAMALATE COA-TRANSFERASE"/>
    <property type="match status" value="1"/>
</dbReference>
<evidence type="ECO:0000313" key="2">
    <source>
        <dbReference type="Proteomes" id="UP001161276"/>
    </source>
</evidence>
<reference evidence="1" key="1">
    <citation type="submission" date="2022-09" db="EMBL/GenBank/DDBJ databases">
        <title>Intensive care unit water sources are persistently colonized with multi-drug resistant bacteria and are the site of extensive horizontal gene transfer of antibiotic resistance genes.</title>
        <authorList>
            <person name="Diorio-Toth L."/>
        </authorList>
    </citation>
    <scope>NUCLEOTIDE SEQUENCE</scope>
    <source>
        <strain evidence="1">GD03676</strain>
    </source>
</reference>
<protein>
    <submittedName>
        <fullName evidence="1">CoA transferase</fullName>
    </submittedName>
</protein>
<gene>
    <name evidence="1" type="ORF">N5K24_15820</name>
</gene>